<feature type="domain" description="DUF5666" evidence="3">
    <location>
        <begin position="266"/>
        <end position="313"/>
    </location>
</feature>
<dbReference type="EMBL" id="BBZA01000024">
    <property type="protein sequence ID" value="GAP61998.1"/>
    <property type="molecule type" value="Genomic_DNA"/>
</dbReference>
<feature type="compositionally biased region" description="Acidic residues" evidence="1">
    <location>
        <begin position="492"/>
        <end position="523"/>
    </location>
</feature>
<feature type="compositionally biased region" description="Acidic residues" evidence="1">
    <location>
        <begin position="316"/>
        <end position="328"/>
    </location>
</feature>
<accession>A0A0M9UBL6</accession>
<feature type="chain" id="PRO_5005838638" description="DUF5666 domain-containing protein" evidence="2">
    <location>
        <begin position="27"/>
        <end position="530"/>
    </location>
</feature>
<proteinExistence type="predicted"/>
<dbReference type="InterPro" id="IPR043724">
    <property type="entry name" value="DUF5666"/>
</dbReference>
<feature type="domain" description="DUF5666" evidence="3">
    <location>
        <begin position="170"/>
        <end position="221"/>
    </location>
</feature>
<feature type="region of interest" description="Disordered" evidence="1">
    <location>
        <begin position="313"/>
        <end position="339"/>
    </location>
</feature>
<feature type="compositionally biased region" description="Acidic residues" evidence="1">
    <location>
        <begin position="431"/>
        <end position="453"/>
    </location>
</feature>
<dbReference type="RefSeq" id="WP_054491922.1">
    <property type="nucleotide sequence ID" value="NZ_BBZA01000024.1"/>
</dbReference>
<feature type="compositionally biased region" description="Basic and acidic residues" evidence="1">
    <location>
        <begin position="329"/>
        <end position="339"/>
    </location>
</feature>
<feature type="region of interest" description="Disordered" evidence="1">
    <location>
        <begin position="110"/>
        <end position="159"/>
    </location>
</feature>
<feature type="compositionally biased region" description="Acidic residues" evidence="1">
    <location>
        <begin position="135"/>
        <end position="153"/>
    </location>
</feature>
<reference evidence="5" key="2">
    <citation type="submission" date="2015-08" db="EMBL/GenBank/DDBJ databases">
        <title>Draft Genome Sequence of a Heterotrophic Facultative Anaerobic Bacterium Ardenticatena maritima Strain 110S.</title>
        <authorList>
            <person name="Kawaichi S."/>
            <person name="Yoshida T."/>
            <person name="Sako Y."/>
            <person name="Nakamura R."/>
        </authorList>
    </citation>
    <scope>NUCLEOTIDE SEQUENCE [LARGE SCALE GENOMIC DNA]</scope>
    <source>
        <strain evidence="5">110S</strain>
    </source>
</reference>
<dbReference type="PROSITE" id="PS51257">
    <property type="entry name" value="PROKAR_LIPOPROTEIN"/>
    <property type="match status" value="1"/>
</dbReference>
<gene>
    <name evidence="4" type="ORF">ARMA_0421</name>
</gene>
<feature type="region of interest" description="Disordered" evidence="1">
    <location>
        <begin position="223"/>
        <end position="244"/>
    </location>
</feature>
<feature type="compositionally biased region" description="Polar residues" evidence="1">
    <location>
        <begin position="459"/>
        <end position="470"/>
    </location>
</feature>
<evidence type="ECO:0000259" key="3">
    <source>
        <dbReference type="Pfam" id="PF18914"/>
    </source>
</evidence>
<feature type="compositionally biased region" description="Acidic residues" evidence="1">
    <location>
        <begin position="415"/>
        <end position="424"/>
    </location>
</feature>
<feature type="compositionally biased region" description="Low complexity" evidence="1">
    <location>
        <begin position="231"/>
        <end position="244"/>
    </location>
</feature>
<feature type="compositionally biased region" description="Low complexity" evidence="1">
    <location>
        <begin position="115"/>
        <end position="134"/>
    </location>
</feature>
<organism evidence="4 5">
    <name type="scientific">Ardenticatena maritima</name>
    <dbReference type="NCBI Taxonomy" id="872965"/>
    <lineage>
        <taxon>Bacteria</taxon>
        <taxon>Bacillati</taxon>
        <taxon>Chloroflexota</taxon>
        <taxon>Ardenticatenia</taxon>
        <taxon>Ardenticatenales</taxon>
        <taxon>Ardenticatenaceae</taxon>
        <taxon>Ardenticatena</taxon>
    </lineage>
</organism>
<keyword evidence="5" id="KW-1185">Reference proteome</keyword>
<feature type="domain" description="DUF5666" evidence="3">
    <location>
        <begin position="55"/>
        <end position="107"/>
    </location>
</feature>
<dbReference type="InParanoid" id="A0A0M9UBL6"/>
<evidence type="ECO:0000256" key="1">
    <source>
        <dbReference type="SAM" id="MobiDB-lite"/>
    </source>
</evidence>
<keyword evidence="2" id="KW-0732">Signal</keyword>
<dbReference type="AlphaFoldDB" id="A0A0M9UBL6"/>
<sequence>MKFVRTLTILFVSVLAMVLATGCGDAQTLGTTVDELAQVQNISFDANGEVEIVAPIEAMGDSTIVVAGQTVHLTDATEIKGQIDVGTMVKVHVFLADDGTLVAREIEPADEGAGDDNANGNENANDNGNANENANENENEANENENENEDENANETPEGVTGEIEIVALVEALDEGSVTVAGWTLLLTPQSEVKGQLEVGMLVKVHVWVMDDGTLVVREIEPAHDDDDANGNENANEDANGNTNENEMVGGVVGEMEIVAPLEVMDELSVTVAGHTLLLTPQSEVKGQLEVGMLVKVHVWVMDDGTLVVREIEPAHDDDEDDDDEDDNRNENEVRDKMKIEAPVEALGENTIVVAGQTLLLTPQTEVKGQLEVGAMVKVEVLVMADGTLVAREIKVVRDDDADDDDNANVNENNANDDDDDNDNEDHANANDDDDDDDEGNDNRGDDDDDENDNGGNPGPNQGDHNANNSGPGGGDHNGNDDDRGGDHNDNGDDDDDDHGGNDNDDDDDDDDHGGNNNDDDDDDHGRDDD</sequence>
<reference evidence="4 5" key="1">
    <citation type="journal article" date="2015" name="Genome Announc.">
        <title>Draft Genome Sequence of a Heterotrophic Facultative Anaerobic Thermophilic Bacterium, Ardenticatena maritima Strain 110ST.</title>
        <authorList>
            <person name="Kawaichi S."/>
            <person name="Yoshida T."/>
            <person name="Sako Y."/>
            <person name="Nakamura R."/>
        </authorList>
    </citation>
    <scope>NUCLEOTIDE SEQUENCE [LARGE SCALE GENOMIC DNA]</scope>
    <source>
        <strain evidence="4 5">110S</strain>
    </source>
</reference>
<protein>
    <recommendedName>
        <fullName evidence="3">DUF5666 domain-containing protein</fullName>
    </recommendedName>
</protein>
<name>A0A0M9UBL6_9CHLR</name>
<evidence type="ECO:0000313" key="4">
    <source>
        <dbReference type="EMBL" id="GAP61998.1"/>
    </source>
</evidence>
<dbReference type="Pfam" id="PF18914">
    <property type="entry name" value="DUF5666"/>
    <property type="match status" value="4"/>
</dbReference>
<feature type="domain" description="DUF5666" evidence="3">
    <location>
        <begin position="343"/>
        <end position="395"/>
    </location>
</feature>
<comment type="caution">
    <text evidence="4">The sequence shown here is derived from an EMBL/GenBank/DDBJ whole genome shotgun (WGS) entry which is preliminary data.</text>
</comment>
<feature type="signal peptide" evidence="2">
    <location>
        <begin position="1"/>
        <end position="26"/>
    </location>
</feature>
<evidence type="ECO:0000256" key="2">
    <source>
        <dbReference type="SAM" id="SignalP"/>
    </source>
</evidence>
<feature type="compositionally biased region" description="Basic and acidic residues" evidence="1">
    <location>
        <begin position="478"/>
        <end position="491"/>
    </location>
</feature>
<evidence type="ECO:0000313" key="5">
    <source>
        <dbReference type="Proteomes" id="UP000037784"/>
    </source>
</evidence>
<feature type="region of interest" description="Disordered" evidence="1">
    <location>
        <begin position="401"/>
        <end position="530"/>
    </location>
</feature>
<dbReference type="Proteomes" id="UP000037784">
    <property type="component" value="Unassembled WGS sequence"/>
</dbReference>